<dbReference type="EMBL" id="OX395134">
    <property type="protein sequence ID" value="CAI5783709.1"/>
    <property type="molecule type" value="Genomic_DNA"/>
</dbReference>
<evidence type="ECO:0000313" key="3">
    <source>
        <dbReference type="Proteomes" id="UP001178461"/>
    </source>
</evidence>
<dbReference type="AlphaFoldDB" id="A0AA35KU38"/>
<name>A0AA35KU38_9SAUR</name>
<gene>
    <name evidence="2" type="ORF">PODLI_1B000173</name>
</gene>
<feature type="region of interest" description="Disordered" evidence="1">
    <location>
        <begin position="193"/>
        <end position="230"/>
    </location>
</feature>
<evidence type="ECO:0000256" key="1">
    <source>
        <dbReference type="SAM" id="MobiDB-lite"/>
    </source>
</evidence>
<feature type="region of interest" description="Disordered" evidence="1">
    <location>
        <begin position="257"/>
        <end position="279"/>
    </location>
</feature>
<keyword evidence="3" id="KW-1185">Reference proteome</keyword>
<feature type="compositionally biased region" description="Basic and acidic residues" evidence="1">
    <location>
        <begin position="218"/>
        <end position="230"/>
    </location>
</feature>
<proteinExistence type="predicted"/>
<accession>A0AA35KU38</accession>
<reference evidence="2" key="1">
    <citation type="submission" date="2022-12" db="EMBL/GenBank/DDBJ databases">
        <authorList>
            <person name="Alioto T."/>
            <person name="Alioto T."/>
            <person name="Gomez Garrido J."/>
        </authorList>
    </citation>
    <scope>NUCLEOTIDE SEQUENCE</scope>
</reference>
<dbReference type="Pfam" id="PF14223">
    <property type="entry name" value="Retrotran_gag_2"/>
    <property type="match status" value="1"/>
</dbReference>
<dbReference type="Proteomes" id="UP001178461">
    <property type="component" value="Chromosome 9"/>
</dbReference>
<protein>
    <recommendedName>
        <fullName evidence="4">DUF4219 domain-containing protein</fullName>
    </recommendedName>
</protein>
<evidence type="ECO:0000313" key="2">
    <source>
        <dbReference type="EMBL" id="CAI5783709.1"/>
    </source>
</evidence>
<dbReference type="PANTHER" id="PTHR47481:SF7">
    <property type="entry name" value="CCHC-TYPE DOMAIN-CONTAINING PROTEIN"/>
    <property type="match status" value="1"/>
</dbReference>
<sequence>MAGLGAGAQGGASYFPVEKLGESNYMSWSLQMQAFLKKEQCWTAIVNPPVKEEDEEVDEADQRLEDKAYANLILSLEKSQLSHVRDLETASEIWQALRAIHIRDTAGSKITLMRALYRARLSEGECVSTHLQRMRDLFSQLNELGEHFSEQRKVSIVLSSLPESWDNLVMTLEAIPESQLTMHFLTGRLLDEEERRHERKATTPHRNSRNGRQSSKRYATDEERHPKEVVDHREEAAFTVRRWYRCGSTKHLVRQRTVSVGENTRKGRPAFAGKRGDRKSRVQYVSAAV</sequence>
<dbReference type="PANTHER" id="PTHR47481">
    <property type="match status" value="1"/>
</dbReference>
<organism evidence="2 3">
    <name type="scientific">Podarcis lilfordi</name>
    <name type="common">Lilford's wall lizard</name>
    <dbReference type="NCBI Taxonomy" id="74358"/>
    <lineage>
        <taxon>Eukaryota</taxon>
        <taxon>Metazoa</taxon>
        <taxon>Chordata</taxon>
        <taxon>Craniata</taxon>
        <taxon>Vertebrata</taxon>
        <taxon>Euteleostomi</taxon>
        <taxon>Lepidosauria</taxon>
        <taxon>Squamata</taxon>
        <taxon>Bifurcata</taxon>
        <taxon>Unidentata</taxon>
        <taxon>Episquamata</taxon>
        <taxon>Laterata</taxon>
        <taxon>Lacertibaenia</taxon>
        <taxon>Lacertidae</taxon>
        <taxon>Podarcis</taxon>
    </lineage>
</organism>
<evidence type="ECO:0008006" key="4">
    <source>
        <dbReference type="Google" id="ProtNLM"/>
    </source>
</evidence>
<feature type="compositionally biased region" description="Basic residues" evidence="1">
    <location>
        <begin position="197"/>
        <end position="209"/>
    </location>
</feature>